<organism evidence="1 2">
    <name type="scientific">Aspergillus coremiiformis</name>
    <dbReference type="NCBI Taxonomy" id="138285"/>
    <lineage>
        <taxon>Eukaryota</taxon>
        <taxon>Fungi</taxon>
        <taxon>Dikarya</taxon>
        <taxon>Ascomycota</taxon>
        <taxon>Pezizomycotina</taxon>
        <taxon>Eurotiomycetes</taxon>
        <taxon>Eurotiomycetidae</taxon>
        <taxon>Eurotiales</taxon>
        <taxon>Aspergillaceae</taxon>
        <taxon>Aspergillus</taxon>
        <taxon>Aspergillus subgen. Circumdati</taxon>
    </lineage>
</organism>
<sequence length="116" mass="13308">MYYSMGAILSLGFTELISIIQYRSTGALCSMQKHIGMSCMILLSPGVSTSRGYELQKQHSSFLRYEKQHDHLYLADLAFIRFSNPEDETSILVEDNISLEAFNIWHHVYGEQNQIV</sequence>
<accession>A0A5N6ZGH3</accession>
<name>A0A5N6ZGH3_9EURO</name>
<protein>
    <submittedName>
        <fullName evidence="1">Uncharacterized protein</fullName>
    </submittedName>
</protein>
<keyword evidence="2" id="KW-1185">Reference proteome</keyword>
<dbReference type="OrthoDB" id="4389629at2759"/>
<evidence type="ECO:0000313" key="1">
    <source>
        <dbReference type="EMBL" id="KAE8356323.1"/>
    </source>
</evidence>
<reference evidence="2" key="1">
    <citation type="submission" date="2019-04" db="EMBL/GenBank/DDBJ databases">
        <title>Friends and foes A comparative genomics studyof 23 Aspergillus species from section Flavi.</title>
        <authorList>
            <consortium name="DOE Joint Genome Institute"/>
            <person name="Kjaerbolling I."/>
            <person name="Vesth T."/>
            <person name="Frisvad J.C."/>
            <person name="Nybo J.L."/>
            <person name="Theobald S."/>
            <person name="Kildgaard S."/>
            <person name="Isbrandt T."/>
            <person name="Kuo A."/>
            <person name="Sato A."/>
            <person name="Lyhne E.K."/>
            <person name="Kogle M.E."/>
            <person name="Wiebenga A."/>
            <person name="Kun R.S."/>
            <person name="Lubbers R.J."/>
            <person name="Makela M.R."/>
            <person name="Barry K."/>
            <person name="Chovatia M."/>
            <person name="Clum A."/>
            <person name="Daum C."/>
            <person name="Haridas S."/>
            <person name="He G."/>
            <person name="LaButti K."/>
            <person name="Lipzen A."/>
            <person name="Mondo S."/>
            <person name="Riley R."/>
            <person name="Salamov A."/>
            <person name="Simmons B.A."/>
            <person name="Magnuson J.K."/>
            <person name="Henrissat B."/>
            <person name="Mortensen U.H."/>
            <person name="Larsen T.O."/>
            <person name="Devries R.P."/>
            <person name="Grigoriev I.V."/>
            <person name="Machida M."/>
            <person name="Baker S.E."/>
            <person name="Andersen M.R."/>
        </authorList>
    </citation>
    <scope>NUCLEOTIDE SEQUENCE [LARGE SCALE GENOMIC DNA]</scope>
    <source>
        <strain evidence="2">CBS 553.77</strain>
    </source>
</reference>
<proteinExistence type="predicted"/>
<dbReference type="EMBL" id="ML739040">
    <property type="protein sequence ID" value="KAE8356323.1"/>
    <property type="molecule type" value="Genomic_DNA"/>
</dbReference>
<dbReference type="AlphaFoldDB" id="A0A5N6ZGH3"/>
<dbReference type="Proteomes" id="UP000327118">
    <property type="component" value="Unassembled WGS sequence"/>
</dbReference>
<evidence type="ECO:0000313" key="2">
    <source>
        <dbReference type="Proteomes" id="UP000327118"/>
    </source>
</evidence>
<gene>
    <name evidence="1" type="ORF">BDV28DRAFT_145359</name>
</gene>